<dbReference type="GO" id="GO:0005886">
    <property type="term" value="C:plasma membrane"/>
    <property type="evidence" value="ECO:0007669"/>
    <property type="project" value="TreeGrafter"/>
</dbReference>
<accession>A0A9P1N0S6</accession>
<evidence type="ECO:0000256" key="7">
    <source>
        <dbReference type="ARBA" id="ARBA00023239"/>
    </source>
</evidence>
<evidence type="ECO:0000256" key="9">
    <source>
        <dbReference type="SAM" id="Phobius"/>
    </source>
</evidence>
<dbReference type="Proteomes" id="UP001152747">
    <property type="component" value="Unassembled WGS sequence"/>
</dbReference>
<evidence type="ECO:0000256" key="6">
    <source>
        <dbReference type="ARBA" id="ARBA00023136"/>
    </source>
</evidence>
<keyword evidence="5" id="KW-0342">GTP-binding</keyword>
<keyword evidence="10" id="KW-0732">Signal</keyword>
<dbReference type="GO" id="GO:0007168">
    <property type="term" value="P:receptor guanylyl cyclase signaling pathway"/>
    <property type="evidence" value="ECO:0007669"/>
    <property type="project" value="TreeGrafter"/>
</dbReference>
<dbReference type="InterPro" id="IPR001828">
    <property type="entry name" value="ANF_lig-bd_rcpt"/>
</dbReference>
<dbReference type="GO" id="GO:0004016">
    <property type="term" value="F:adenylate cyclase activity"/>
    <property type="evidence" value="ECO:0007669"/>
    <property type="project" value="TreeGrafter"/>
</dbReference>
<gene>
    <name evidence="12" type="ORF">CAMP_LOCUS6123</name>
</gene>
<protein>
    <recommendedName>
        <fullName evidence="11">Receptor ligand binding region domain-containing protein</fullName>
    </recommendedName>
</protein>
<dbReference type="SUPFAM" id="SSF56112">
    <property type="entry name" value="Protein kinase-like (PK-like)"/>
    <property type="match status" value="1"/>
</dbReference>
<feature type="region of interest" description="Disordered" evidence="8">
    <location>
        <begin position="534"/>
        <end position="560"/>
    </location>
</feature>
<dbReference type="InterPro" id="IPR028082">
    <property type="entry name" value="Peripla_BP_I"/>
</dbReference>
<dbReference type="Pfam" id="PF01094">
    <property type="entry name" value="ANF_receptor"/>
    <property type="match status" value="1"/>
</dbReference>
<evidence type="ECO:0000256" key="5">
    <source>
        <dbReference type="ARBA" id="ARBA00023134"/>
    </source>
</evidence>
<organism evidence="12 13">
    <name type="scientific">Caenorhabditis angaria</name>
    <dbReference type="NCBI Taxonomy" id="860376"/>
    <lineage>
        <taxon>Eukaryota</taxon>
        <taxon>Metazoa</taxon>
        <taxon>Ecdysozoa</taxon>
        <taxon>Nematoda</taxon>
        <taxon>Chromadorea</taxon>
        <taxon>Rhabditida</taxon>
        <taxon>Rhabditina</taxon>
        <taxon>Rhabditomorpha</taxon>
        <taxon>Rhabditoidea</taxon>
        <taxon>Rhabditidae</taxon>
        <taxon>Peloderinae</taxon>
        <taxon>Caenorhabditis</taxon>
    </lineage>
</organism>
<dbReference type="InterPro" id="IPR011009">
    <property type="entry name" value="Kinase-like_dom_sf"/>
</dbReference>
<dbReference type="GO" id="GO:0005525">
    <property type="term" value="F:GTP binding"/>
    <property type="evidence" value="ECO:0007669"/>
    <property type="project" value="UniProtKB-KW"/>
</dbReference>
<evidence type="ECO:0000256" key="2">
    <source>
        <dbReference type="ARBA" id="ARBA00022692"/>
    </source>
</evidence>
<dbReference type="AlphaFoldDB" id="A0A9P1N0S6"/>
<keyword evidence="3" id="KW-0547">Nucleotide-binding</keyword>
<proteinExistence type="predicted"/>
<evidence type="ECO:0000313" key="13">
    <source>
        <dbReference type="Proteomes" id="UP001152747"/>
    </source>
</evidence>
<evidence type="ECO:0000256" key="8">
    <source>
        <dbReference type="SAM" id="MobiDB-lite"/>
    </source>
</evidence>
<dbReference type="Gene3D" id="3.40.50.2300">
    <property type="match status" value="2"/>
</dbReference>
<evidence type="ECO:0000256" key="3">
    <source>
        <dbReference type="ARBA" id="ARBA00022741"/>
    </source>
</evidence>
<feature type="domain" description="Receptor ligand binding region" evidence="11">
    <location>
        <begin position="41"/>
        <end position="415"/>
    </location>
</feature>
<dbReference type="SUPFAM" id="SSF53822">
    <property type="entry name" value="Periplasmic binding protein-like I"/>
    <property type="match status" value="1"/>
</dbReference>
<comment type="subcellular location">
    <subcellularLocation>
        <location evidence="1">Membrane</location>
    </subcellularLocation>
</comment>
<evidence type="ECO:0000256" key="4">
    <source>
        <dbReference type="ARBA" id="ARBA00022989"/>
    </source>
</evidence>
<keyword evidence="13" id="KW-1185">Reference proteome</keyword>
<dbReference type="PANTHER" id="PTHR11920:SF495">
    <property type="entry name" value="RECEPTOR-TYPE GUANYLATE CYCLASE GCY-7"/>
    <property type="match status" value="1"/>
</dbReference>
<dbReference type="CDD" id="cd06352">
    <property type="entry name" value="PBP1_NPR_GC-like"/>
    <property type="match status" value="1"/>
</dbReference>
<keyword evidence="6 9" id="KW-0472">Membrane</keyword>
<dbReference type="FunFam" id="3.40.50.2300:FF:000447">
    <property type="entry name" value="Receptor-type guanylate cyclase gcy-19"/>
    <property type="match status" value="1"/>
</dbReference>
<name>A0A9P1N0S6_9PELO</name>
<feature type="signal peptide" evidence="10">
    <location>
        <begin position="1"/>
        <end position="15"/>
    </location>
</feature>
<dbReference type="OrthoDB" id="5855204at2759"/>
<evidence type="ECO:0000259" key="11">
    <source>
        <dbReference type="Pfam" id="PF01094"/>
    </source>
</evidence>
<feature type="chain" id="PRO_5040237976" description="Receptor ligand binding region domain-containing protein" evidence="10">
    <location>
        <begin position="16"/>
        <end position="670"/>
    </location>
</feature>
<feature type="transmembrane region" description="Helical" evidence="9">
    <location>
        <begin position="476"/>
        <end position="502"/>
    </location>
</feature>
<reference evidence="12" key="1">
    <citation type="submission" date="2022-11" db="EMBL/GenBank/DDBJ databases">
        <authorList>
            <person name="Kikuchi T."/>
        </authorList>
    </citation>
    <scope>NUCLEOTIDE SEQUENCE</scope>
    <source>
        <strain evidence="12">PS1010</strain>
    </source>
</reference>
<dbReference type="PANTHER" id="PTHR11920">
    <property type="entry name" value="GUANYLYL CYCLASE"/>
    <property type="match status" value="1"/>
</dbReference>
<keyword evidence="7" id="KW-0456">Lyase</keyword>
<evidence type="ECO:0000256" key="10">
    <source>
        <dbReference type="SAM" id="SignalP"/>
    </source>
</evidence>
<evidence type="ECO:0000256" key="1">
    <source>
        <dbReference type="ARBA" id="ARBA00004370"/>
    </source>
</evidence>
<dbReference type="InterPro" id="IPR050401">
    <property type="entry name" value="Cyclic_nucleotide_synthase"/>
</dbReference>
<keyword evidence="2 9" id="KW-0812">Transmembrane</keyword>
<dbReference type="GO" id="GO:0004383">
    <property type="term" value="F:guanylate cyclase activity"/>
    <property type="evidence" value="ECO:0007669"/>
    <property type="project" value="TreeGrafter"/>
</dbReference>
<sequence length="670" mass="74112">MFFPIFLLIFGFSCAQNTTKIRIGIAAAQLTQPESIGWSFCGGAVTMAIQRLHQMGIATGFDFETFVEYTECDRNATVAIGLDFLKNKNVDVIIGPPCVEGLKVMGTLTQLYQKPVLGWGFVSDSIFSDKSRFPLTVSMLPTSSSLGYATVKVLEHFGWDKVAILYVTSALNYCASVMDDVESVLNDPSSFSPQIVLKQYLEPKNNESYTSTLQTVMGRARIILFCAQTATEKRDYMLRIAKLGMNTNEYVHIMLSMRSVGFGAQTNNGKMTFTLSGLTPLWETLSGPSDGQESLAKSAAEKFLVIDLNSEVSDVAALTNLQKNIIASVRMPPVNCGTPQCLAANGTVMGAYARHLYDAIWLYGVAIDGMSAEGWRNVTEVLARIRKANFAGMTGQVRFNENATRMPIYQLYGLSDKWDEVALMNLNFDNGSSTLIKLYTNESAIWSTHWAGSAPLATPICGYAGTACPQTTLEKYGVLFVILAIVILFTCLVFVCCGCALIRGKRAEAERVRSEWVIAFEKLRELERSGRKSRSRRSLDSAPGSQDTRSAGDLEDQDESEEYRSLEKEIVRVKKYHPGPLDTQRFVKLRKLDHENVNKFIGLVLNGPGPYFAAFLAIGGARVHGSLRSGNCLVNDSWQVKLSDYGLDFLNEEEAPPKRCGSRFWDQARD</sequence>
<keyword evidence="4 9" id="KW-1133">Transmembrane helix</keyword>
<dbReference type="GO" id="GO:0001653">
    <property type="term" value="F:peptide receptor activity"/>
    <property type="evidence" value="ECO:0007669"/>
    <property type="project" value="TreeGrafter"/>
</dbReference>
<comment type="caution">
    <text evidence="12">The sequence shown here is derived from an EMBL/GenBank/DDBJ whole genome shotgun (WGS) entry which is preliminary data.</text>
</comment>
<dbReference type="EMBL" id="CANHGI010000002">
    <property type="protein sequence ID" value="CAI5443486.1"/>
    <property type="molecule type" value="Genomic_DNA"/>
</dbReference>
<evidence type="ECO:0000313" key="12">
    <source>
        <dbReference type="EMBL" id="CAI5443486.1"/>
    </source>
</evidence>